<dbReference type="SUPFAM" id="SSF81301">
    <property type="entry name" value="Nucleotidyltransferase"/>
    <property type="match status" value="1"/>
</dbReference>
<accession>A0A6C0EJ46</accession>
<feature type="transmembrane region" description="Helical" evidence="1">
    <location>
        <begin position="130"/>
        <end position="148"/>
    </location>
</feature>
<dbReference type="EMBL" id="MN739822">
    <property type="protein sequence ID" value="QHT27385.1"/>
    <property type="molecule type" value="Genomic_DNA"/>
</dbReference>
<evidence type="ECO:0008006" key="3">
    <source>
        <dbReference type="Google" id="ProtNLM"/>
    </source>
</evidence>
<evidence type="ECO:0000313" key="2">
    <source>
        <dbReference type="EMBL" id="QHT27385.1"/>
    </source>
</evidence>
<dbReference type="AlphaFoldDB" id="A0A6C0EJ46"/>
<keyword evidence="1" id="KW-0812">Transmembrane</keyword>
<evidence type="ECO:0000256" key="1">
    <source>
        <dbReference type="SAM" id="Phobius"/>
    </source>
</evidence>
<dbReference type="InterPro" id="IPR043519">
    <property type="entry name" value="NT_sf"/>
</dbReference>
<keyword evidence="1" id="KW-0472">Membrane</keyword>
<organism evidence="2">
    <name type="scientific">viral metagenome</name>
    <dbReference type="NCBI Taxonomy" id="1070528"/>
    <lineage>
        <taxon>unclassified sequences</taxon>
        <taxon>metagenomes</taxon>
        <taxon>organismal metagenomes</taxon>
    </lineage>
</organism>
<protein>
    <recommendedName>
        <fullName evidence="3">Polymerase nucleotidyl transferase domain-containing protein</fullName>
    </recommendedName>
</protein>
<proteinExistence type="predicted"/>
<sequence>MNNKTDMTKTKNKLPDKTNHFLTNLSDYLQTPLYFYGSIQRYDYYHGHSDIDIDIFTPNEKSTINTLSNYLQIDKKKFKKIIWQNDKRRMIYGYKKYYKNESLNLKIEFSIYNEKYKNDVLESHEYKTNLPLFIVILLYLLKFVYYKLQMIDSKMYRKYKHYILTDLINYKNHIFVVI</sequence>
<reference evidence="2" key="1">
    <citation type="journal article" date="2020" name="Nature">
        <title>Giant virus diversity and host interactions through global metagenomics.</title>
        <authorList>
            <person name="Schulz F."/>
            <person name="Roux S."/>
            <person name="Paez-Espino D."/>
            <person name="Jungbluth S."/>
            <person name="Walsh D.A."/>
            <person name="Denef V.J."/>
            <person name="McMahon K.D."/>
            <person name="Konstantinidis K.T."/>
            <person name="Eloe-Fadrosh E.A."/>
            <person name="Kyrpides N.C."/>
            <person name="Woyke T."/>
        </authorList>
    </citation>
    <scope>NUCLEOTIDE SEQUENCE</scope>
    <source>
        <strain evidence="2">GVMAG-M-3300023179-33</strain>
    </source>
</reference>
<name>A0A6C0EJ46_9ZZZZ</name>
<keyword evidence="1" id="KW-1133">Transmembrane helix</keyword>